<dbReference type="AlphaFoldDB" id="A0A813UJE6"/>
<gene>
    <name evidence="5" type="ORF">OXX778_LOCUS7792</name>
</gene>
<reference evidence="5" key="1">
    <citation type="submission" date="2021-02" db="EMBL/GenBank/DDBJ databases">
        <authorList>
            <person name="Nowell W R."/>
        </authorList>
    </citation>
    <scope>NUCLEOTIDE SEQUENCE</scope>
    <source>
        <strain evidence="5">Ploen Becks lab</strain>
    </source>
</reference>
<sequence length="737" mass="86461">MFIPFFLAILLFFQLNLTQSFNYNEILIKKPYETVCEETTTTQKPDLIDQLSDQCPLEYKSSSLKTGCLCNLNTTTLDCLYSNRLNKIPDFFNVNSKNEWNINLKCKNFTHLTNLEPFLPLETINILDLSSHLNPHEKCKIYPNENLVKIVKIGSKNHHSNLNKSKSLKINELNLELNNLNSIHLIKNNTNYQLNIKTLRLSNNFLEFLDIKTELDLCYIGLENLNVSNNRLKRIEIGYFVFLQRLNLSNNYLSSFIIDFYNTKDFQIYYSKNCKLENSTSLHSNLIDLDLSHNFLPSLPFNFLNIKYLSLLNLNLSSNQIREIRNYEFSSMTLLERLDLSSNLITNVANKSFYSLKKLKYIDLANNYLTQIPKNLFHDQKESLEYLNLNHNNLTQVAKEAFKYLGHVKYMHLSQNKIEILKNYSFGFMFNLIELYLAQNEINTIELNAFYIDEQSYYGPGLVEKLDLSFNKLTYLDKSIFSYLTNLRYLILNNNKLERVDTSVFQGVNYLITLDLRLNYLKSLDFLLSRNFSSLRNLKLSNNLIEFLRPGQFSFLKSLNYLDLSGNRLKYINSCAFYGIQNTIKKLFLNYNLISRLNTCAFTLAFKNLRFVQIMHNPLNCTNNCEFFFTVYNPPYSINYQGVECVNNTLSSDRECSQKHYDKIFSRCKLEAQTNDCSTLANDLSNTFQNDAYFEYDYVNMERSLSEHFETNWGIKANFNIIITVFVLFINIIIFKI</sequence>
<keyword evidence="6" id="KW-1185">Reference proteome</keyword>
<feature type="signal peptide" evidence="4">
    <location>
        <begin position="1"/>
        <end position="20"/>
    </location>
</feature>
<dbReference type="InterPro" id="IPR001611">
    <property type="entry name" value="Leu-rich_rpt"/>
</dbReference>
<dbReference type="PROSITE" id="PS51450">
    <property type="entry name" value="LRR"/>
    <property type="match status" value="6"/>
</dbReference>
<evidence type="ECO:0000256" key="1">
    <source>
        <dbReference type="ARBA" id="ARBA00022614"/>
    </source>
</evidence>
<keyword evidence="2" id="KW-0677">Repeat</keyword>
<dbReference type="GO" id="GO:0005615">
    <property type="term" value="C:extracellular space"/>
    <property type="evidence" value="ECO:0007669"/>
    <property type="project" value="TreeGrafter"/>
</dbReference>
<evidence type="ECO:0000256" key="4">
    <source>
        <dbReference type="SAM" id="SignalP"/>
    </source>
</evidence>
<keyword evidence="1" id="KW-0433">Leucine-rich repeat</keyword>
<keyword evidence="3" id="KW-0812">Transmembrane</keyword>
<dbReference type="OrthoDB" id="1394818at2759"/>
<accession>A0A813UJE6</accession>
<evidence type="ECO:0000256" key="3">
    <source>
        <dbReference type="SAM" id="Phobius"/>
    </source>
</evidence>
<dbReference type="Gene3D" id="3.80.10.10">
    <property type="entry name" value="Ribonuclease Inhibitor"/>
    <property type="match status" value="4"/>
</dbReference>
<name>A0A813UJE6_9BILA</name>
<dbReference type="SMART" id="SM00369">
    <property type="entry name" value="LRR_TYP"/>
    <property type="match status" value="10"/>
</dbReference>
<evidence type="ECO:0000313" key="5">
    <source>
        <dbReference type="EMBL" id="CAF0827465.1"/>
    </source>
</evidence>
<feature type="transmembrane region" description="Helical" evidence="3">
    <location>
        <begin position="713"/>
        <end position="735"/>
    </location>
</feature>
<comment type="caution">
    <text evidence="5">The sequence shown here is derived from an EMBL/GenBank/DDBJ whole genome shotgun (WGS) entry which is preliminary data.</text>
</comment>
<dbReference type="SUPFAM" id="SSF52058">
    <property type="entry name" value="L domain-like"/>
    <property type="match status" value="2"/>
</dbReference>
<keyword evidence="3" id="KW-1133">Transmembrane helix</keyword>
<dbReference type="InterPro" id="IPR003591">
    <property type="entry name" value="Leu-rich_rpt_typical-subtyp"/>
</dbReference>
<evidence type="ECO:0000313" key="6">
    <source>
        <dbReference type="Proteomes" id="UP000663879"/>
    </source>
</evidence>
<dbReference type="InterPro" id="IPR050333">
    <property type="entry name" value="SLRP"/>
</dbReference>
<proteinExistence type="predicted"/>
<evidence type="ECO:0000256" key="2">
    <source>
        <dbReference type="ARBA" id="ARBA00022737"/>
    </source>
</evidence>
<keyword evidence="4" id="KW-0732">Signal</keyword>
<dbReference type="Pfam" id="PF00560">
    <property type="entry name" value="LRR_1"/>
    <property type="match status" value="1"/>
</dbReference>
<dbReference type="EMBL" id="CAJNOC010001022">
    <property type="protein sequence ID" value="CAF0827465.1"/>
    <property type="molecule type" value="Genomic_DNA"/>
</dbReference>
<organism evidence="5 6">
    <name type="scientific">Brachionus calyciflorus</name>
    <dbReference type="NCBI Taxonomy" id="104777"/>
    <lineage>
        <taxon>Eukaryota</taxon>
        <taxon>Metazoa</taxon>
        <taxon>Spiralia</taxon>
        <taxon>Gnathifera</taxon>
        <taxon>Rotifera</taxon>
        <taxon>Eurotatoria</taxon>
        <taxon>Monogononta</taxon>
        <taxon>Pseudotrocha</taxon>
        <taxon>Ploima</taxon>
        <taxon>Brachionidae</taxon>
        <taxon>Brachionus</taxon>
    </lineage>
</organism>
<dbReference type="Proteomes" id="UP000663879">
    <property type="component" value="Unassembled WGS sequence"/>
</dbReference>
<dbReference type="PANTHER" id="PTHR45712:SF22">
    <property type="entry name" value="INSULIN-LIKE GROWTH FACTOR-BINDING PROTEIN COMPLEX ACID LABILE SUBUNIT"/>
    <property type="match status" value="1"/>
</dbReference>
<dbReference type="PRINTS" id="PR00019">
    <property type="entry name" value="LEURICHRPT"/>
</dbReference>
<dbReference type="SMART" id="SM00365">
    <property type="entry name" value="LRR_SD22"/>
    <property type="match status" value="6"/>
</dbReference>
<keyword evidence="3" id="KW-0472">Membrane</keyword>
<dbReference type="PANTHER" id="PTHR45712">
    <property type="entry name" value="AGAP008170-PA"/>
    <property type="match status" value="1"/>
</dbReference>
<dbReference type="Pfam" id="PF13855">
    <property type="entry name" value="LRR_8"/>
    <property type="match status" value="4"/>
</dbReference>
<protein>
    <submittedName>
        <fullName evidence="5">Uncharacterized protein</fullName>
    </submittedName>
</protein>
<dbReference type="InterPro" id="IPR032675">
    <property type="entry name" value="LRR_dom_sf"/>
</dbReference>
<feature type="chain" id="PRO_5032433968" evidence="4">
    <location>
        <begin position="21"/>
        <end position="737"/>
    </location>
</feature>